<feature type="compositionally biased region" description="Acidic residues" evidence="1">
    <location>
        <begin position="486"/>
        <end position="497"/>
    </location>
</feature>
<comment type="caution">
    <text evidence="2">The sequence shown here is derived from an EMBL/GenBank/DDBJ whole genome shotgun (WGS) entry which is preliminary data.</text>
</comment>
<name>A0A388L572_CHABU</name>
<feature type="compositionally biased region" description="Gly residues" evidence="1">
    <location>
        <begin position="123"/>
        <end position="137"/>
    </location>
</feature>
<feature type="compositionally biased region" description="Pro residues" evidence="1">
    <location>
        <begin position="318"/>
        <end position="331"/>
    </location>
</feature>
<evidence type="ECO:0000256" key="1">
    <source>
        <dbReference type="SAM" id="MobiDB-lite"/>
    </source>
</evidence>
<feature type="compositionally biased region" description="Basic and acidic residues" evidence="1">
    <location>
        <begin position="138"/>
        <end position="202"/>
    </location>
</feature>
<feature type="compositionally biased region" description="Acidic residues" evidence="1">
    <location>
        <begin position="404"/>
        <end position="424"/>
    </location>
</feature>
<feature type="compositionally biased region" description="Basic and acidic residues" evidence="1">
    <location>
        <begin position="216"/>
        <end position="252"/>
    </location>
</feature>
<accession>A0A388L572</accession>
<feature type="compositionally biased region" description="Basic and acidic residues" evidence="1">
    <location>
        <begin position="275"/>
        <end position="295"/>
    </location>
</feature>
<dbReference type="STRING" id="69332.A0A388L572"/>
<proteinExistence type="predicted"/>
<evidence type="ECO:0000313" key="2">
    <source>
        <dbReference type="EMBL" id="GBG77447.1"/>
    </source>
</evidence>
<reference evidence="2 3" key="1">
    <citation type="journal article" date="2018" name="Cell">
        <title>The Chara Genome: Secondary Complexity and Implications for Plant Terrestrialization.</title>
        <authorList>
            <person name="Nishiyama T."/>
            <person name="Sakayama H."/>
            <person name="Vries J.D."/>
            <person name="Buschmann H."/>
            <person name="Saint-Marcoux D."/>
            <person name="Ullrich K.K."/>
            <person name="Haas F.B."/>
            <person name="Vanderstraeten L."/>
            <person name="Becker D."/>
            <person name="Lang D."/>
            <person name="Vosolsobe S."/>
            <person name="Rombauts S."/>
            <person name="Wilhelmsson P.K.I."/>
            <person name="Janitza P."/>
            <person name="Kern R."/>
            <person name="Heyl A."/>
            <person name="Rumpler F."/>
            <person name="Villalobos L.I.A.C."/>
            <person name="Clay J.M."/>
            <person name="Skokan R."/>
            <person name="Toyoda A."/>
            <person name="Suzuki Y."/>
            <person name="Kagoshima H."/>
            <person name="Schijlen E."/>
            <person name="Tajeshwar N."/>
            <person name="Catarino B."/>
            <person name="Hetherington A.J."/>
            <person name="Saltykova A."/>
            <person name="Bonnot C."/>
            <person name="Breuninger H."/>
            <person name="Symeonidi A."/>
            <person name="Radhakrishnan G.V."/>
            <person name="Van Nieuwerburgh F."/>
            <person name="Deforce D."/>
            <person name="Chang C."/>
            <person name="Karol K.G."/>
            <person name="Hedrich R."/>
            <person name="Ulvskov P."/>
            <person name="Glockner G."/>
            <person name="Delwiche C.F."/>
            <person name="Petrasek J."/>
            <person name="Van de Peer Y."/>
            <person name="Friml J."/>
            <person name="Beilby M."/>
            <person name="Dolan L."/>
            <person name="Kohara Y."/>
            <person name="Sugano S."/>
            <person name="Fujiyama A."/>
            <person name="Delaux P.-M."/>
            <person name="Quint M."/>
            <person name="TheiBen G."/>
            <person name="Hagemann M."/>
            <person name="Harholt J."/>
            <person name="Dunand C."/>
            <person name="Zachgo S."/>
            <person name="Langdale J."/>
            <person name="Maumus F."/>
            <person name="Straeten D.V.D."/>
            <person name="Gould S.B."/>
            <person name="Rensing S.A."/>
        </authorList>
    </citation>
    <scope>NUCLEOTIDE SEQUENCE [LARGE SCALE GENOMIC DNA]</scope>
    <source>
        <strain evidence="2 3">S276</strain>
    </source>
</reference>
<feature type="compositionally biased region" description="Gly residues" evidence="1">
    <location>
        <begin position="261"/>
        <end position="270"/>
    </location>
</feature>
<dbReference type="EMBL" id="BFEA01000267">
    <property type="protein sequence ID" value="GBG77447.1"/>
    <property type="molecule type" value="Genomic_DNA"/>
</dbReference>
<feature type="compositionally biased region" description="Basic and acidic residues" evidence="1">
    <location>
        <begin position="442"/>
        <end position="462"/>
    </location>
</feature>
<organism evidence="2 3">
    <name type="scientific">Chara braunii</name>
    <name type="common">Braun's stonewort</name>
    <dbReference type="NCBI Taxonomy" id="69332"/>
    <lineage>
        <taxon>Eukaryota</taxon>
        <taxon>Viridiplantae</taxon>
        <taxon>Streptophyta</taxon>
        <taxon>Charophyceae</taxon>
        <taxon>Charales</taxon>
        <taxon>Characeae</taxon>
        <taxon>Chara</taxon>
    </lineage>
</organism>
<dbReference type="Proteomes" id="UP000265515">
    <property type="component" value="Unassembled WGS sequence"/>
</dbReference>
<feature type="compositionally biased region" description="Basic residues" evidence="1">
    <location>
        <begin position="203"/>
        <end position="215"/>
    </location>
</feature>
<evidence type="ECO:0000313" key="3">
    <source>
        <dbReference type="Proteomes" id="UP000265515"/>
    </source>
</evidence>
<feature type="region of interest" description="Disordered" evidence="1">
    <location>
        <begin position="102"/>
        <end position="510"/>
    </location>
</feature>
<sequence length="540" mass="59566">MRFNYFWIKCLQVPVSAMPQLENVVEDAFGQILKSYPAFKEPNSPELLNIRFDLVSSARLRFKPWLCVDLAEHGYVELEVIGADTPWCASCKQFYHFAGDPSCPKNKNRNSKGQEGQNVGRKGPSGGKSGQDEGSGGGRDKEKGEEREKEPEKRPEKEHESEGGDGKSEGNEGDEGTRLGKSKGEDRNTESNVKGKEKDTRGRNRRVLGRKQQKKVYREVRKAAAKGKEVSHKDTEVEEATKGGEKEGEKQPIDVSEQEEGNGGQGGGQGEETVEEKGKDKKESPALPIAEKEETSALPLRRRGSVLEEGEEKETSTPTPPPTPPPPPPPSSTLSPASKPEEIQEVGKDIRSEAEGMHTGIENERDQHPTPKGSRRDFTETKGGGGMINLIHESMMTKDKFAEEEGLGASEGSEETDSSEDTDPSENSKSPRERWDEDEEEVGTRGEEEGKQANGEDWKSDADSEEEAEEVFLRVVGKSLSGEGNGEGEEEEDEEVRDDGNSIVSDTPKTKENFAFKDFRIYTNDSFFLDKEKPGPVLST</sequence>
<keyword evidence="3" id="KW-1185">Reference proteome</keyword>
<feature type="compositionally biased region" description="Basic and acidic residues" evidence="1">
    <location>
        <begin position="339"/>
        <end position="380"/>
    </location>
</feature>
<gene>
    <name evidence="2" type="ORF">CBR_g23896</name>
</gene>
<dbReference type="Gramene" id="GBG77447">
    <property type="protein sequence ID" value="GBG77447"/>
    <property type="gene ID" value="CBR_g23896"/>
</dbReference>
<dbReference type="AlphaFoldDB" id="A0A388L572"/>
<protein>
    <submittedName>
        <fullName evidence="2">Uncharacterized protein</fullName>
    </submittedName>
</protein>